<evidence type="ECO:0000313" key="3">
    <source>
        <dbReference type="EMBL" id="KAE8990568.1"/>
    </source>
</evidence>
<feature type="domain" description="Protein kinase" evidence="2">
    <location>
        <begin position="212"/>
        <end position="479"/>
    </location>
</feature>
<dbReference type="Proteomes" id="UP000460718">
    <property type="component" value="Unassembled WGS sequence"/>
</dbReference>
<dbReference type="Pfam" id="PF00069">
    <property type="entry name" value="Pkinase"/>
    <property type="match status" value="1"/>
</dbReference>
<dbReference type="SMART" id="SM00220">
    <property type="entry name" value="S_TKc"/>
    <property type="match status" value="1"/>
</dbReference>
<dbReference type="PROSITE" id="PS50011">
    <property type="entry name" value="PROTEIN_KINASE_DOM"/>
    <property type="match status" value="1"/>
</dbReference>
<evidence type="ECO:0000256" key="1">
    <source>
        <dbReference type="SAM" id="MobiDB-lite"/>
    </source>
</evidence>
<feature type="region of interest" description="Disordered" evidence="1">
    <location>
        <begin position="1"/>
        <end position="21"/>
    </location>
</feature>
<gene>
    <name evidence="3" type="ORF">PF011_g18301</name>
</gene>
<dbReference type="GO" id="GO:0005634">
    <property type="term" value="C:nucleus"/>
    <property type="evidence" value="ECO:0007669"/>
    <property type="project" value="TreeGrafter"/>
</dbReference>
<dbReference type="GO" id="GO:0005524">
    <property type="term" value="F:ATP binding"/>
    <property type="evidence" value="ECO:0007669"/>
    <property type="project" value="InterPro"/>
</dbReference>
<accession>A0A6A3JAY4</accession>
<dbReference type="Gene3D" id="1.10.510.10">
    <property type="entry name" value="Transferase(Phosphotransferase) domain 1"/>
    <property type="match status" value="1"/>
</dbReference>
<dbReference type="AlphaFoldDB" id="A0A6A3JAY4"/>
<dbReference type="EMBL" id="QXFW01001451">
    <property type="protein sequence ID" value="KAE8990568.1"/>
    <property type="molecule type" value="Genomic_DNA"/>
</dbReference>
<dbReference type="GO" id="GO:0044773">
    <property type="term" value="P:mitotic DNA damage checkpoint signaling"/>
    <property type="evidence" value="ECO:0007669"/>
    <property type="project" value="TreeGrafter"/>
</dbReference>
<comment type="caution">
    <text evidence="3">The sequence shown here is derived from an EMBL/GenBank/DDBJ whole genome shotgun (WGS) entry which is preliminary data.</text>
</comment>
<dbReference type="PANTHER" id="PTHR44167:SF24">
    <property type="entry name" value="SERINE_THREONINE-PROTEIN KINASE CHK2"/>
    <property type="match status" value="1"/>
</dbReference>
<dbReference type="SUPFAM" id="SSF56112">
    <property type="entry name" value="Protein kinase-like (PK-like)"/>
    <property type="match status" value="1"/>
</dbReference>
<reference evidence="3 4" key="1">
    <citation type="submission" date="2018-09" db="EMBL/GenBank/DDBJ databases">
        <title>Genomic investigation of the strawberry pathogen Phytophthora fragariae indicates pathogenicity is determined by transcriptional variation in three key races.</title>
        <authorList>
            <person name="Adams T.M."/>
            <person name="Armitage A.D."/>
            <person name="Sobczyk M.K."/>
            <person name="Bates H.J."/>
            <person name="Dunwell J.M."/>
            <person name="Nellist C.F."/>
            <person name="Harrison R.J."/>
        </authorList>
    </citation>
    <scope>NUCLEOTIDE SEQUENCE [LARGE SCALE GENOMIC DNA]</scope>
    <source>
        <strain evidence="3 4">SCRP245</strain>
    </source>
</reference>
<organism evidence="3 4">
    <name type="scientific">Phytophthora fragariae</name>
    <dbReference type="NCBI Taxonomy" id="53985"/>
    <lineage>
        <taxon>Eukaryota</taxon>
        <taxon>Sar</taxon>
        <taxon>Stramenopiles</taxon>
        <taxon>Oomycota</taxon>
        <taxon>Peronosporomycetes</taxon>
        <taxon>Peronosporales</taxon>
        <taxon>Peronosporaceae</taxon>
        <taxon>Phytophthora</taxon>
    </lineage>
</organism>
<evidence type="ECO:0000313" key="4">
    <source>
        <dbReference type="Proteomes" id="UP000460718"/>
    </source>
</evidence>
<protein>
    <recommendedName>
        <fullName evidence="2">Protein kinase domain-containing protein</fullName>
    </recommendedName>
</protein>
<dbReference type="GO" id="GO:0004674">
    <property type="term" value="F:protein serine/threonine kinase activity"/>
    <property type="evidence" value="ECO:0007669"/>
    <property type="project" value="TreeGrafter"/>
</dbReference>
<name>A0A6A3JAY4_9STRA</name>
<sequence>MLSRVSAGDLRPDKRHAQGIESPVAVVPHAKALGRRHSACGLAPDRSSVSATGVTSTTRTAVAGYADSVSDTDVSGSASCSRPFDARRDLPILRAQYVARRVRVLSGSRWRLNRFQERTIVLRTGADPTLAVYAADTGAGFGVECPGVQPETTYALPLDTKCELTGGIATGIELLSSAAFRLRIRFATAADASIWCSIVREALAHARWTRDVRSVEQEHRSHGQRIRVMQHVDSSKRFVVKTLATSIERGDCRELQILRRLYTSWFTQDVDLVRGYRVVETSEEVLLIMPELPGTTLLQFLRQRRRRNGRKLNEEEAWRLLEKLVTLLLAVHRSGVVHCDLNLENVLVTPDISQAWIIDFGGAYSSLDGSSTQVMTGTPGYVAPERVQDPLVPPTPQADAFSLGILLFQALTGQHPYLDATKRPLQLSDSLSLDWPRADALLIEQAVPSELRELVRETLVADPHTRISLDKLLETHRKISPG</sequence>
<dbReference type="PANTHER" id="PTHR44167">
    <property type="entry name" value="OVARIAN-SPECIFIC SERINE/THREONINE-PROTEIN KINASE LOK-RELATED"/>
    <property type="match status" value="1"/>
</dbReference>
<proteinExistence type="predicted"/>
<evidence type="ECO:0000259" key="2">
    <source>
        <dbReference type="PROSITE" id="PS50011"/>
    </source>
</evidence>
<dbReference type="GO" id="GO:0005737">
    <property type="term" value="C:cytoplasm"/>
    <property type="evidence" value="ECO:0007669"/>
    <property type="project" value="TreeGrafter"/>
</dbReference>
<dbReference type="InterPro" id="IPR011009">
    <property type="entry name" value="Kinase-like_dom_sf"/>
</dbReference>
<dbReference type="InterPro" id="IPR000719">
    <property type="entry name" value="Prot_kinase_dom"/>
</dbReference>